<keyword evidence="1" id="KW-0472">Membrane</keyword>
<keyword evidence="1" id="KW-1133">Transmembrane helix</keyword>
<gene>
    <name evidence="2" type="ORF">OCBIM_22018251mg</name>
</gene>
<name>A0A0L8HD12_OCTBM</name>
<dbReference type="AlphaFoldDB" id="A0A0L8HD12"/>
<reference evidence="2" key="1">
    <citation type="submission" date="2015-07" db="EMBL/GenBank/DDBJ databases">
        <title>MeaNS - Measles Nucleotide Surveillance Program.</title>
        <authorList>
            <person name="Tran T."/>
            <person name="Druce J."/>
        </authorList>
    </citation>
    <scope>NUCLEOTIDE SEQUENCE</scope>
    <source>
        <strain evidence="2">UCB-OBI-ISO-001</strain>
        <tissue evidence="2">Gonad</tissue>
    </source>
</reference>
<organism evidence="2">
    <name type="scientific">Octopus bimaculoides</name>
    <name type="common">California two-spotted octopus</name>
    <dbReference type="NCBI Taxonomy" id="37653"/>
    <lineage>
        <taxon>Eukaryota</taxon>
        <taxon>Metazoa</taxon>
        <taxon>Spiralia</taxon>
        <taxon>Lophotrochozoa</taxon>
        <taxon>Mollusca</taxon>
        <taxon>Cephalopoda</taxon>
        <taxon>Coleoidea</taxon>
        <taxon>Octopodiformes</taxon>
        <taxon>Octopoda</taxon>
        <taxon>Incirrata</taxon>
        <taxon>Octopodidae</taxon>
        <taxon>Octopus</taxon>
    </lineage>
</organism>
<sequence>MFNNSKNQNFAMRCRKGVEIKFAKWLQKSEAFDCILMGMFFTCQYLYVSVRVCVGMREMNRTIS</sequence>
<accession>A0A0L8HD12</accession>
<protein>
    <submittedName>
        <fullName evidence="2">Uncharacterized protein</fullName>
    </submittedName>
</protein>
<feature type="transmembrane region" description="Helical" evidence="1">
    <location>
        <begin position="35"/>
        <end position="54"/>
    </location>
</feature>
<proteinExistence type="predicted"/>
<evidence type="ECO:0000313" key="2">
    <source>
        <dbReference type="EMBL" id="KOF86630.1"/>
    </source>
</evidence>
<dbReference type="EMBL" id="KQ418587">
    <property type="protein sequence ID" value="KOF86630.1"/>
    <property type="molecule type" value="Genomic_DNA"/>
</dbReference>
<evidence type="ECO:0000256" key="1">
    <source>
        <dbReference type="SAM" id="Phobius"/>
    </source>
</evidence>
<keyword evidence="1" id="KW-0812">Transmembrane</keyword>